<dbReference type="GeneID" id="106178505"/>
<dbReference type="InterPro" id="IPR014710">
    <property type="entry name" value="RmlC-like_jellyroll"/>
</dbReference>
<dbReference type="RefSeq" id="XP_013417169.1">
    <property type="nucleotide sequence ID" value="XM_013561715.1"/>
</dbReference>
<feature type="domain" description="Cyclic nucleotide-binding" evidence="2">
    <location>
        <begin position="207"/>
        <end position="332"/>
    </location>
</feature>
<feature type="region of interest" description="Disordered" evidence="1">
    <location>
        <begin position="512"/>
        <end position="536"/>
    </location>
</feature>
<evidence type="ECO:0000313" key="4">
    <source>
        <dbReference type="RefSeq" id="XP_013417169.1"/>
    </source>
</evidence>
<organism evidence="3 4">
    <name type="scientific">Lingula anatina</name>
    <name type="common">Brachiopod</name>
    <name type="synonym">Lingula unguis</name>
    <dbReference type="NCBI Taxonomy" id="7574"/>
    <lineage>
        <taxon>Eukaryota</taxon>
        <taxon>Metazoa</taxon>
        <taxon>Spiralia</taxon>
        <taxon>Lophotrochozoa</taxon>
        <taxon>Brachiopoda</taxon>
        <taxon>Linguliformea</taxon>
        <taxon>Lingulata</taxon>
        <taxon>Lingulida</taxon>
        <taxon>Linguloidea</taxon>
        <taxon>Lingulidae</taxon>
        <taxon>Lingula</taxon>
    </lineage>
</organism>
<proteinExistence type="predicted"/>
<feature type="compositionally biased region" description="Low complexity" evidence="1">
    <location>
        <begin position="48"/>
        <end position="58"/>
    </location>
</feature>
<evidence type="ECO:0000259" key="2">
    <source>
        <dbReference type="PROSITE" id="PS50042"/>
    </source>
</evidence>
<dbReference type="KEGG" id="lak:106178505"/>
<dbReference type="Pfam" id="PF00027">
    <property type="entry name" value="cNMP_binding"/>
    <property type="match status" value="1"/>
</dbReference>
<keyword evidence="3" id="KW-1185">Reference proteome</keyword>
<sequence length="648" mass="74632">MLPSAMEHYKRGELSRDVSIKVALGTSLARSSYLEIPSASRTPQYVKSRTSSTSTSPSPRHELGNVVLTSLNTDRKERIRRFGGGFRRKLKKHGPCNIVTPGSPDYRERPIEKFLRVAKSVKVIAGICLALKRYTKGGPTAEWSLVEMQLNLQADFNKLLAFNPNSYGKVQFQRGSEKLKQILTTDPRERTMEMIQIVLALLRWNASFQDYPYHTQILLAKCMLHQRYETRRIIVREGHPPFGFYIILSGTVLINVRETDPRTGKTFVRTVHEMSGGDAFGEIALIQNEPRTAAVICKTEVEVLMIMKDDFDVIIKKPLEMQREQHINYCRQHDLFKHFPCDKFKDNVNQFFYQYFKKDTVVVKNSKQSPFIVIVKSGKCFVVSDFVESRQEKKRTRRLEDKALEQIFPLIVEQKRRDELPSDNMTTLGDETDELREVMKANLSGGFLDPLEMHKNRRHSRRQSGMGRRSSTLSNIFDIFEREKKNQVTDSPSATYWGRRLSHIRPMKTPVVSAHNEVEDRLKEMSARRRSSRRRSTLFKSPALEKKEEIVDIKGFAQIAELISGSVFGLETILQQKTSINLALVSDGAECILISKKLFLKEANSKVLRVVSDLVQSYPSQDYVRQQVQQQRSWLTYKGQVVSEVLER</sequence>
<feature type="region of interest" description="Disordered" evidence="1">
    <location>
        <begin position="40"/>
        <end position="63"/>
    </location>
</feature>
<dbReference type="PANTHER" id="PTHR23011:SF41">
    <property type="entry name" value="CYCLIC NUCLEOTIDE-BINDING DOMAIN-CONTAINING PROTEIN"/>
    <property type="match status" value="1"/>
</dbReference>
<dbReference type="PROSITE" id="PS00889">
    <property type="entry name" value="CNMP_BINDING_2"/>
    <property type="match status" value="1"/>
</dbReference>
<dbReference type="PANTHER" id="PTHR23011">
    <property type="entry name" value="CYCLIC NUCLEOTIDE-BINDING DOMAIN CONTAINING PROTEIN"/>
    <property type="match status" value="1"/>
</dbReference>
<dbReference type="AlphaFoldDB" id="A0A1S3K430"/>
<dbReference type="SMART" id="SM00100">
    <property type="entry name" value="cNMP"/>
    <property type="match status" value="1"/>
</dbReference>
<evidence type="ECO:0000313" key="3">
    <source>
        <dbReference type="Proteomes" id="UP000085678"/>
    </source>
</evidence>
<protein>
    <submittedName>
        <fullName evidence="4">Uncharacterized protein LOC106178505 isoform X1</fullName>
    </submittedName>
</protein>
<name>A0A1S3K430_LINAN</name>
<dbReference type="PROSITE" id="PS50042">
    <property type="entry name" value="CNMP_BINDING_3"/>
    <property type="match status" value="1"/>
</dbReference>
<dbReference type="Gene3D" id="2.60.120.10">
    <property type="entry name" value="Jelly Rolls"/>
    <property type="match status" value="2"/>
</dbReference>
<dbReference type="InterPro" id="IPR000595">
    <property type="entry name" value="cNMP-bd_dom"/>
</dbReference>
<dbReference type="STRING" id="7574.A0A1S3K430"/>
<dbReference type="InParanoid" id="A0A1S3K430"/>
<dbReference type="SUPFAM" id="SSF51206">
    <property type="entry name" value="cAMP-binding domain-like"/>
    <property type="match status" value="2"/>
</dbReference>
<dbReference type="CDD" id="cd00038">
    <property type="entry name" value="CAP_ED"/>
    <property type="match status" value="1"/>
</dbReference>
<dbReference type="InterPro" id="IPR018488">
    <property type="entry name" value="cNMP-bd_CS"/>
</dbReference>
<evidence type="ECO:0000256" key="1">
    <source>
        <dbReference type="SAM" id="MobiDB-lite"/>
    </source>
</evidence>
<dbReference type="OMA" id="YGTIQQF"/>
<feature type="compositionally biased region" description="Basic and acidic residues" evidence="1">
    <location>
        <begin position="516"/>
        <end position="527"/>
    </location>
</feature>
<gene>
    <name evidence="4" type="primary">LOC106178505</name>
</gene>
<dbReference type="InterPro" id="IPR018490">
    <property type="entry name" value="cNMP-bd_dom_sf"/>
</dbReference>
<dbReference type="Proteomes" id="UP000085678">
    <property type="component" value="Unplaced"/>
</dbReference>
<dbReference type="OrthoDB" id="166212at2759"/>
<reference evidence="4" key="1">
    <citation type="submission" date="2025-08" db="UniProtKB">
        <authorList>
            <consortium name="RefSeq"/>
        </authorList>
    </citation>
    <scope>IDENTIFICATION</scope>
    <source>
        <tissue evidence="4">Gonads</tissue>
    </source>
</reference>
<accession>A0A1S3K430</accession>